<keyword evidence="2" id="KW-1185">Reference proteome</keyword>
<dbReference type="EMBL" id="JAEPBG010000006">
    <property type="protein sequence ID" value="MBK4736207.1"/>
    <property type="molecule type" value="Genomic_DNA"/>
</dbReference>
<name>A0A934SUY7_9BURK</name>
<proteinExistence type="predicted"/>
<evidence type="ECO:0000313" key="1">
    <source>
        <dbReference type="EMBL" id="MBK4736207.1"/>
    </source>
</evidence>
<reference evidence="1" key="1">
    <citation type="submission" date="2021-01" db="EMBL/GenBank/DDBJ databases">
        <title>Genome sequence of strain Noviherbaspirillum sp. DKR-6.</title>
        <authorList>
            <person name="Chaudhary D.K."/>
        </authorList>
    </citation>
    <scope>NUCLEOTIDE SEQUENCE</scope>
    <source>
        <strain evidence="1">DKR-6</strain>
    </source>
</reference>
<accession>A0A934SUY7</accession>
<protein>
    <submittedName>
        <fullName evidence="1">Uncharacterized protein</fullName>
    </submittedName>
</protein>
<dbReference type="Proteomes" id="UP000622890">
    <property type="component" value="Unassembled WGS sequence"/>
</dbReference>
<evidence type="ECO:0000313" key="2">
    <source>
        <dbReference type="Proteomes" id="UP000622890"/>
    </source>
</evidence>
<organism evidence="1 2">
    <name type="scientific">Noviherbaspirillum pedocola</name>
    <dbReference type="NCBI Taxonomy" id="2801341"/>
    <lineage>
        <taxon>Bacteria</taxon>
        <taxon>Pseudomonadati</taxon>
        <taxon>Pseudomonadota</taxon>
        <taxon>Betaproteobacteria</taxon>
        <taxon>Burkholderiales</taxon>
        <taxon>Oxalobacteraceae</taxon>
        <taxon>Noviherbaspirillum</taxon>
    </lineage>
</organism>
<gene>
    <name evidence="1" type="ORF">JJB74_16410</name>
</gene>
<sequence>MHSPTNDSVLTLVFLRNGQGEVENLCMLRLRTEKQPSDAVEALKAAVTEWVASTDKGRDVWDFSCCDLNIGDLDSHDGFADETLLELLRKHGVEYVGCSQALDAAIVSYDKVLVDRVQVDEA</sequence>
<comment type="caution">
    <text evidence="1">The sequence shown here is derived from an EMBL/GenBank/DDBJ whole genome shotgun (WGS) entry which is preliminary data.</text>
</comment>
<dbReference type="AlphaFoldDB" id="A0A934SUY7"/>
<dbReference type="RefSeq" id="WP_200593417.1">
    <property type="nucleotide sequence ID" value="NZ_JAEPBG010000006.1"/>
</dbReference>